<dbReference type="Gene3D" id="3.40.390.10">
    <property type="entry name" value="Collagenase (Catalytic Domain)"/>
    <property type="match status" value="1"/>
</dbReference>
<evidence type="ECO:0000256" key="3">
    <source>
        <dbReference type="ARBA" id="ARBA00022723"/>
    </source>
</evidence>
<dbReference type="FunFam" id="3.40.390.10:FF:000074">
    <property type="entry name" value="Metalloprotease"/>
    <property type="match status" value="1"/>
</dbReference>
<evidence type="ECO:0000256" key="1">
    <source>
        <dbReference type="ARBA" id="ARBA00006040"/>
    </source>
</evidence>
<dbReference type="GO" id="GO:0006508">
    <property type="term" value="P:proteolysis"/>
    <property type="evidence" value="ECO:0007669"/>
    <property type="project" value="UniProtKB-KW"/>
</dbReference>
<keyword evidence="3 7" id="KW-0479">Metal-binding</keyword>
<evidence type="ECO:0000256" key="4">
    <source>
        <dbReference type="ARBA" id="ARBA00022801"/>
    </source>
</evidence>
<gene>
    <name evidence="9" type="ORF">HJC23_007534</name>
</gene>
<keyword evidence="2 7" id="KW-0645">Protease</keyword>
<dbReference type="Proteomes" id="UP001516023">
    <property type="component" value="Unassembled WGS sequence"/>
</dbReference>
<name>A0ABD3P143_9STRA</name>
<evidence type="ECO:0000256" key="2">
    <source>
        <dbReference type="ARBA" id="ARBA00022670"/>
    </source>
</evidence>
<evidence type="ECO:0000259" key="8">
    <source>
        <dbReference type="Pfam" id="PF01432"/>
    </source>
</evidence>
<comment type="cofactor">
    <cofactor evidence="7">
        <name>Zn(2+)</name>
        <dbReference type="ChEBI" id="CHEBI:29105"/>
    </cofactor>
    <text evidence="7">Binds 1 zinc ion.</text>
</comment>
<dbReference type="PANTHER" id="PTHR11804">
    <property type="entry name" value="PROTEASE M3 THIMET OLIGOPEPTIDASE-RELATED"/>
    <property type="match status" value="1"/>
</dbReference>
<organism evidence="9 10">
    <name type="scientific">Cyclotella cryptica</name>
    <dbReference type="NCBI Taxonomy" id="29204"/>
    <lineage>
        <taxon>Eukaryota</taxon>
        <taxon>Sar</taxon>
        <taxon>Stramenopiles</taxon>
        <taxon>Ochrophyta</taxon>
        <taxon>Bacillariophyta</taxon>
        <taxon>Coscinodiscophyceae</taxon>
        <taxon>Thalassiosirophycidae</taxon>
        <taxon>Stephanodiscales</taxon>
        <taxon>Stephanodiscaceae</taxon>
        <taxon>Cyclotella</taxon>
    </lineage>
</organism>
<dbReference type="InterPro" id="IPR001567">
    <property type="entry name" value="Pept_M3A_M3B_dom"/>
</dbReference>
<comment type="caution">
    <text evidence="9">The sequence shown here is derived from an EMBL/GenBank/DDBJ whole genome shotgun (WGS) entry which is preliminary data.</text>
</comment>
<accession>A0ABD3P143</accession>
<dbReference type="CDD" id="cd06455">
    <property type="entry name" value="M3A_TOP"/>
    <property type="match status" value="1"/>
</dbReference>
<keyword evidence="5 7" id="KW-0862">Zinc</keyword>
<comment type="similarity">
    <text evidence="1 7">Belongs to the peptidase M3 family.</text>
</comment>
<keyword evidence="6 7" id="KW-0482">Metalloprotease</keyword>
<feature type="domain" description="Peptidase M3A/M3B catalytic" evidence="8">
    <location>
        <begin position="207"/>
        <end position="676"/>
    </location>
</feature>
<dbReference type="SUPFAM" id="SSF55486">
    <property type="entry name" value="Metalloproteases ('zincins'), catalytic domain"/>
    <property type="match status" value="1"/>
</dbReference>
<keyword evidence="10" id="KW-1185">Reference proteome</keyword>
<dbReference type="AlphaFoldDB" id="A0ABD3P143"/>
<evidence type="ECO:0000256" key="5">
    <source>
        <dbReference type="ARBA" id="ARBA00022833"/>
    </source>
</evidence>
<dbReference type="InterPro" id="IPR045090">
    <property type="entry name" value="Pept_M3A_M3B"/>
</dbReference>
<dbReference type="GO" id="GO:0008237">
    <property type="term" value="F:metallopeptidase activity"/>
    <property type="evidence" value="ECO:0007669"/>
    <property type="project" value="UniProtKB-KW"/>
</dbReference>
<sequence length="729" mass="82533">MSSSLPPLSFKASTPSSVRAEAQAIIEKFKASINDIKDGKCGDPFATLSLALGDASAESARVTLPSMVHEDAEVRAESNRMKDALANMFSAAFTDSGLLRALSDKKQYTSKQISEEDEKFRRDVTFLLEARNGGNAPQDIRHELQNTRQQIEALCTAFCSCINENEDHLLFSDDELRGVGDIDRFPLDYYTKKRKVSLKAPSTLPVLKFARNAETRRTVLEALSKKCQEENTPRFEQVLKLRHEAANILATYPHHAAYQLAPKMASDVKCATEFLNECVSLYKPKLEREMKLLTDLKKELHPEEGGLQAWDMEYYIREFKARCAGVDEASLRQYFPLEHVKGSILSIYEELLELKFVREIDADIWHSDVECYSVSDASTGERHGYFYLDLFPRDGKYSHQCVYPLRPSYVKDDGTRVPPACVNLCNLTPPREGSPSLLLFREVETFFHEFGHVMHCVLTKSKHTLHSWAWSAVPWPGGVEQDFLEVPSMMLENFVWQPEILQRLSSHIDDGSSLPDQTIRALNNSRMLMTGFTKMKYLAMALYDLRVHTSAGPDATSDKQNPYVVDEVSHNASSLFNAMMKKYTGMEQVKGSFAGASWLHLMQGYDAGYYGYIYSECYAADLFSEFEALARDNKPIIDSELGRKYRQTILERGATKCGVEMLIDFLGREPSNEAFSYRDDSAGIQCARGVTDRPIDIVPKNVSLFEPRESRKTSEQLIKQAIIIKFDSI</sequence>
<evidence type="ECO:0000256" key="7">
    <source>
        <dbReference type="RuleBase" id="RU003435"/>
    </source>
</evidence>
<protein>
    <recommendedName>
        <fullName evidence="8">Peptidase M3A/M3B catalytic domain-containing protein</fullName>
    </recommendedName>
</protein>
<dbReference type="EMBL" id="JABMIG020000358">
    <property type="protein sequence ID" value="KAL3780210.1"/>
    <property type="molecule type" value="Genomic_DNA"/>
</dbReference>
<keyword evidence="4 7" id="KW-0378">Hydrolase</keyword>
<dbReference type="InterPro" id="IPR024077">
    <property type="entry name" value="Neurolysin/TOP_dom2"/>
</dbReference>
<reference evidence="9 10" key="1">
    <citation type="journal article" date="2020" name="G3 (Bethesda)">
        <title>Improved Reference Genome for Cyclotella cryptica CCMP332, a Model for Cell Wall Morphogenesis, Salinity Adaptation, and Lipid Production in Diatoms (Bacillariophyta).</title>
        <authorList>
            <person name="Roberts W.R."/>
            <person name="Downey K.M."/>
            <person name="Ruck E.C."/>
            <person name="Traller J.C."/>
            <person name="Alverson A.J."/>
        </authorList>
    </citation>
    <scope>NUCLEOTIDE SEQUENCE [LARGE SCALE GENOMIC DNA]</scope>
    <source>
        <strain evidence="9 10">CCMP332</strain>
    </source>
</reference>
<dbReference type="InterPro" id="IPR024079">
    <property type="entry name" value="MetalloPept_cat_dom_sf"/>
</dbReference>
<evidence type="ECO:0000256" key="6">
    <source>
        <dbReference type="ARBA" id="ARBA00023049"/>
    </source>
</evidence>
<evidence type="ECO:0000313" key="9">
    <source>
        <dbReference type="EMBL" id="KAL3780210.1"/>
    </source>
</evidence>
<proteinExistence type="inferred from homology"/>
<dbReference type="Pfam" id="PF01432">
    <property type="entry name" value="Peptidase_M3"/>
    <property type="match status" value="1"/>
</dbReference>
<dbReference type="Gene3D" id="1.10.1370.10">
    <property type="entry name" value="Neurolysin, domain 3"/>
    <property type="match status" value="1"/>
</dbReference>
<dbReference type="GO" id="GO:0046872">
    <property type="term" value="F:metal ion binding"/>
    <property type="evidence" value="ECO:0007669"/>
    <property type="project" value="UniProtKB-UniRule"/>
</dbReference>
<evidence type="ECO:0000313" key="10">
    <source>
        <dbReference type="Proteomes" id="UP001516023"/>
    </source>
</evidence>
<dbReference type="PANTHER" id="PTHR11804:SF82">
    <property type="entry name" value="THIMET OLIGOPEPTIDASE-RELATED"/>
    <property type="match status" value="1"/>
</dbReference>